<name>A0A0F9M4E8_9ZZZZ</name>
<gene>
    <name evidence="1" type="ORF">LCGC14_1504690</name>
</gene>
<evidence type="ECO:0000313" key="1">
    <source>
        <dbReference type="EMBL" id="KKM64112.1"/>
    </source>
</evidence>
<protein>
    <submittedName>
        <fullName evidence="1">Uncharacterized protein</fullName>
    </submittedName>
</protein>
<accession>A0A0F9M4E8</accession>
<organism evidence="1">
    <name type="scientific">marine sediment metagenome</name>
    <dbReference type="NCBI Taxonomy" id="412755"/>
    <lineage>
        <taxon>unclassified sequences</taxon>
        <taxon>metagenomes</taxon>
        <taxon>ecological metagenomes</taxon>
    </lineage>
</organism>
<reference evidence="1" key="1">
    <citation type="journal article" date="2015" name="Nature">
        <title>Complex archaea that bridge the gap between prokaryotes and eukaryotes.</title>
        <authorList>
            <person name="Spang A."/>
            <person name="Saw J.H."/>
            <person name="Jorgensen S.L."/>
            <person name="Zaremba-Niedzwiedzka K."/>
            <person name="Martijn J."/>
            <person name="Lind A.E."/>
            <person name="van Eijk R."/>
            <person name="Schleper C."/>
            <person name="Guy L."/>
            <person name="Ettema T.J."/>
        </authorList>
    </citation>
    <scope>NUCLEOTIDE SEQUENCE</scope>
</reference>
<dbReference type="EMBL" id="LAZR01010967">
    <property type="protein sequence ID" value="KKM64112.1"/>
    <property type="molecule type" value="Genomic_DNA"/>
</dbReference>
<dbReference type="AlphaFoldDB" id="A0A0F9M4E8"/>
<proteinExistence type="predicted"/>
<sequence length="78" mass="8705">MNEAEILKLVRANTETIVDHTKAMETISATLGTLNEGLKTISTTLHAYNVGLKGLHDRLVILEQRQGRSWVSRIFKGD</sequence>
<comment type="caution">
    <text evidence="1">The sequence shown here is derived from an EMBL/GenBank/DDBJ whole genome shotgun (WGS) entry which is preliminary data.</text>
</comment>